<dbReference type="RefSeq" id="WP_154416670.1">
    <property type="nucleotide sequence ID" value="NZ_VUNS01000001.1"/>
</dbReference>
<keyword evidence="1" id="KW-1133">Transmembrane helix</keyword>
<keyword evidence="3" id="KW-1185">Reference proteome</keyword>
<evidence type="ECO:0000313" key="2">
    <source>
        <dbReference type="EMBL" id="MST95576.1"/>
    </source>
</evidence>
<dbReference type="EMBL" id="VUNS01000001">
    <property type="protein sequence ID" value="MST95576.1"/>
    <property type="molecule type" value="Genomic_DNA"/>
</dbReference>
<evidence type="ECO:0008006" key="4">
    <source>
        <dbReference type="Google" id="ProtNLM"/>
    </source>
</evidence>
<protein>
    <recommendedName>
        <fullName evidence="4">Dicarboxylate transport</fullName>
    </recommendedName>
</protein>
<evidence type="ECO:0000313" key="3">
    <source>
        <dbReference type="Proteomes" id="UP000435649"/>
    </source>
</evidence>
<dbReference type="AlphaFoldDB" id="A0A844FWW4"/>
<sequence>MTKERHIFRSGRRRLRLLILPAVLLAAAGGGVWFWFEHSPARAVERMLLSIKGLEAEQVEEQSPDRILIRRISYRADDGVAAGCEGLEIGLDANGVPRSVSAAGVEIGRITQLLPLVAGAARRGTLPAEFSVTGSFRRKARKGDFAFEFKWMRRPDGDFDIEFSMPDPGLAASGSYRPQTGAAELRLRGRATTELLELVESRIPAEVALSGAFDVDGVLKLDFGRPDPVRSFEGELAFSEGTAVSGGVWEISPGRRAVFRWYGAERPWEVALPETSLRRPLELPLGALTVTGGADSVIRFSVVNAPPVGEMTGVMRIDGHYDRGDGSWMFRQSESSDRAVRWSGELPCGEFNCIWRSPRISGGGSRSHGSIDFSFGFESVKFRAPGSQQELAALPGTLTGSWNFDYDNPEASSFELSGLLKSSKLEWPNPESAWSASSALVSFRFSRQTGEREAMLVLEPELGGVNLYGGGVPKLKLEGFSGRFNSTFDPAAAERMPLRVEGAVEVRRVNPVRSMFGAGEFRDLRFSGYAELSPAWLVQGFRAAGGAENALFRYSECEISAAMPVFELRFDRNAITPGDNFLGRMDTGRLTLSALGGTFSVPKAHAAWSSELREAELLPERWTALLELPAGTVGSHDLEGSFQALSSRVSFDHSQVGALEAKLTGFEARLGEQPAVRQLRAGEQVLVFNRDKEGGSGRFSFSDGSFSESGFGAEQVSAAIPLVWRDGAVTGNGSFRAGSVTVPGGLLKSASGDVRFEGGTFRLAGQAASPFWPEGALLWTGEFSWGKQWRASGDFSLKPTTLSAPLPLGGILPAAAGLSLKGGLAGKGTFEFLPARTEWSCEFTPADASLSGNGLALARLSGTLRLPGGGARSRNSGGEFRFGEAKLDDVAIRNGSLSFRLLRPEECDILSAGGTVWGGRARLAAPFTLRAGTEAADAGIVVRGLEWAGLLRSLGLPGDLIDGRADGTLFWRIHADGRPPALASAELTAAAGGKLKLEALEPFVQAGSSGSAARQRILLNLLRDFNSRSLRLRLEEASGGGWLLSLSAAGRPGQLQIRDENYRRLIRSVDPAAFGLDGEIEFTVNYRIPGKKEAKEKK</sequence>
<name>A0A844FWW4_9BACT</name>
<keyword evidence="1" id="KW-0812">Transmembrane</keyword>
<organism evidence="2 3">
    <name type="scientific">Victivallis lenta</name>
    <dbReference type="NCBI Taxonomy" id="2606640"/>
    <lineage>
        <taxon>Bacteria</taxon>
        <taxon>Pseudomonadati</taxon>
        <taxon>Lentisphaerota</taxon>
        <taxon>Lentisphaeria</taxon>
        <taxon>Victivallales</taxon>
        <taxon>Victivallaceae</taxon>
        <taxon>Victivallis</taxon>
    </lineage>
</organism>
<keyword evidence="1" id="KW-0472">Membrane</keyword>
<evidence type="ECO:0000256" key="1">
    <source>
        <dbReference type="SAM" id="Phobius"/>
    </source>
</evidence>
<gene>
    <name evidence="2" type="ORF">FYJ85_00745</name>
</gene>
<comment type="caution">
    <text evidence="2">The sequence shown here is derived from an EMBL/GenBank/DDBJ whole genome shotgun (WGS) entry which is preliminary data.</text>
</comment>
<dbReference type="Proteomes" id="UP000435649">
    <property type="component" value="Unassembled WGS sequence"/>
</dbReference>
<reference evidence="2 3" key="1">
    <citation type="submission" date="2019-08" db="EMBL/GenBank/DDBJ databases">
        <title>In-depth cultivation of the pig gut microbiome towards novel bacterial diversity and tailored functional studies.</title>
        <authorList>
            <person name="Wylensek D."/>
            <person name="Hitch T.C.A."/>
            <person name="Clavel T."/>
        </authorList>
    </citation>
    <scope>NUCLEOTIDE SEQUENCE [LARGE SCALE GENOMIC DNA]</scope>
    <source>
        <strain evidence="2 3">BBE-744-WT-12</strain>
    </source>
</reference>
<accession>A0A844FWW4</accession>
<proteinExistence type="predicted"/>
<feature type="transmembrane region" description="Helical" evidence="1">
    <location>
        <begin position="15"/>
        <end position="36"/>
    </location>
</feature>